<keyword evidence="2" id="KW-0548">Nucleotidyltransferase</keyword>
<dbReference type="HOGENOM" id="CLU_660110_0_0_6"/>
<accession>A0A076LM71</accession>
<dbReference type="AlphaFoldDB" id="A0A076LM71"/>
<dbReference type="SUPFAM" id="SSF53448">
    <property type="entry name" value="Nucleotide-diphospho-sugar transferases"/>
    <property type="match status" value="1"/>
</dbReference>
<dbReference type="InterPro" id="IPR029044">
    <property type="entry name" value="Nucleotide-diphossugar_trans"/>
</dbReference>
<feature type="domain" description="SGNH hydrolase-type esterase" evidence="1">
    <location>
        <begin position="259"/>
        <end position="404"/>
    </location>
</feature>
<organism evidence="2 3">
    <name type="scientific">Edwardsiella anguillarum ET080813</name>
    <dbReference type="NCBI Taxonomy" id="667120"/>
    <lineage>
        <taxon>Bacteria</taxon>
        <taxon>Pseudomonadati</taxon>
        <taxon>Pseudomonadota</taxon>
        <taxon>Gammaproteobacteria</taxon>
        <taxon>Enterobacterales</taxon>
        <taxon>Hafniaceae</taxon>
        <taxon>Edwardsiella</taxon>
    </lineage>
</organism>
<evidence type="ECO:0000313" key="2">
    <source>
        <dbReference type="EMBL" id="AIJ09580.1"/>
    </source>
</evidence>
<keyword evidence="2" id="KW-0808">Transferase</keyword>
<dbReference type="Pfam" id="PF02348">
    <property type="entry name" value="CTP_transf_3"/>
    <property type="match status" value="1"/>
</dbReference>
<evidence type="ECO:0000259" key="1">
    <source>
        <dbReference type="Pfam" id="PF13472"/>
    </source>
</evidence>
<gene>
    <name evidence="2" type="primary">neuA</name>
    <name evidence="2" type="ORF">ETEE_3152</name>
</gene>
<dbReference type="PANTHER" id="PTHR21485">
    <property type="entry name" value="HAD SUPERFAMILY MEMBERS CMAS AND KDSC"/>
    <property type="match status" value="1"/>
</dbReference>
<dbReference type="InterPro" id="IPR050793">
    <property type="entry name" value="CMP-NeuNAc_synthase"/>
</dbReference>
<protein>
    <submittedName>
        <fullName evidence="2">N-Acetylneuraminate cytidylyltransferase</fullName>
        <ecNumber evidence="2">2.7.7.43</ecNumber>
    </submittedName>
</protein>
<dbReference type="Gene3D" id="3.40.50.1110">
    <property type="entry name" value="SGNH hydrolase"/>
    <property type="match status" value="1"/>
</dbReference>
<dbReference type="Proteomes" id="UP000028681">
    <property type="component" value="Chromosome"/>
</dbReference>
<dbReference type="GO" id="GO:0016788">
    <property type="term" value="F:hydrolase activity, acting on ester bonds"/>
    <property type="evidence" value="ECO:0007669"/>
    <property type="project" value="UniProtKB-ARBA"/>
</dbReference>
<reference evidence="2 3" key="1">
    <citation type="journal article" date="2012" name="PLoS ONE">
        <title>Edwardsiella comparative phylogenomics reveal the new intra/inter-species taxonomic relationships, virulence evolution and niche adaptation mechanisms.</title>
        <authorList>
            <person name="Yang M."/>
            <person name="Lv Y."/>
            <person name="Xiao J."/>
            <person name="Wu H."/>
            <person name="Zheng H."/>
            <person name="Liu Q."/>
            <person name="Zhang Y."/>
            <person name="Wang Q."/>
        </authorList>
    </citation>
    <scope>NUCLEOTIDE SEQUENCE [LARGE SCALE GENOMIC DNA]</scope>
    <source>
        <strain evidence="3">080813</strain>
    </source>
</reference>
<dbReference type="GO" id="GO:0008781">
    <property type="term" value="F:N-acylneuraminate cytidylyltransferase activity"/>
    <property type="evidence" value="ECO:0007669"/>
    <property type="project" value="UniProtKB-EC"/>
</dbReference>
<dbReference type="EMBL" id="CP006664">
    <property type="protein sequence ID" value="AIJ09580.1"/>
    <property type="molecule type" value="Genomic_DNA"/>
</dbReference>
<dbReference type="InterPro" id="IPR036514">
    <property type="entry name" value="SGNH_hydro_sf"/>
</dbReference>
<dbReference type="KEGG" id="ete:ETEE_3152"/>
<dbReference type="CDD" id="cd02513">
    <property type="entry name" value="CMP-NeuAc_Synthase"/>
    <property type="match status" value="1"/>
</dbReference>
<name>A0A076LM71_9GAMM</name>
<dbReference type="InterPro" id="IPR013830">
    <property type="entry name" value="SGNH_hydro"/>
</dbReference>
<evidence type="ECO:0000313" key="3">
    <source>
        <dbReference type="Proteomes" id="UP000028681"/>
    </source>
</evidence>
<dbReference type="PANTHER" id="PTHR21485:SF6">
    <property type="entry name" value="N-ACYLNEURAMINATE CYTIDYLYLTRANSFERASE-RELATED"/>
    <property type="match status" value="1"/>
</dbReference>
<dbReference type="EC" id="2.7.7.43" evidence="2"/>
<dbReference type="SUPFAM" id="SSF52266">
    <property type="entry name" value="SGNH hydrolase"/>
    <property type="match status" value="1"/>
</dbReference>
<dbReference type="Gene3D" id="3.90.550.10">
    <property type="entry name" value="Spore Coat Polysaccharide Biosynthesis Protein SpsA, Chain A"/>
    <property type="match status" value="1"/>
</dbReference>
<dbReference type="InterPro" id="IPR003329">
    <property type="entry name" value="Cytidylyl_trans"/>
</dbReference>
<dbReference type="GeneID" id="33940631"/>
<sequence>MKVAIIPARSGSKGLRNKNILMLMDKPLIAYTIEAAINSGVFDRVIVSTDSDEYKSIAESFGAEVFIRDAALASDSATSYMVVEDVLSKISDIQYFALLQPTSPFRTAEHIKSAAALFYSSEYSFLVSMVQSDKPSSLIKPLAEDLTLKYFDIDFSLYRRQDSKEYFPNGAIFMAKPDAYLKRQHFFGSDSMAFIMNKEDSLDIDDRYDFEVAINIQTRRRKKEILRESIINRIAEKKDLMCLNTSITLLGHSIFDYWLVDNINGEKVNNLGIAGINTREYIDLILDRSLIKNIGDTAIIMLGTNDMVLNDWDIAFSAEWVREFIDKVRIIKNNVAIYFIAVPPVRGRVDRNNDIVTQLNMVLRKVCVDKSIHWIGLSSEFYDEYGNLPASYTYDGLHFSQLAYTKLKESIESALS</sequence>
<dbReference type="RefSeq" id="WP_034165030.1">
    <property type="nucleotide sequence ID" value="NZ_CP006664.1"/>
</dbReference>
<proteinExistence type="predicted"/>
<dbReference type="Pfam" id="PF13472">
    <property type="entry name" value="Lipase_GDSL_2"/>
    <property type="match status" value="1"/>
</dbReference>